<comment type="caution">
    <text evidence="2">The sequence shown here is derived from an EMBL/GenBank/DDBJ whole genome shotgun (WGS) entry which is preliminary data.</text>
</comment>
<keyword evidence="3" id="KW-1185">Reference proteome</keyword>
<dbReference type="SFLD" id="SFLDG01082">
    <property type="entry name" value="B12-binding_domain_containing"/>
    <property type="match status" value="1"/>
</dbReference>
<dbReference type="NCBIfam" id="TIGR03960">
    <property type="entry name" value="rSAM_fuse_unch"/>
    <property type="match status" value="1"/>
</dbReference>
<dbReference type="InterPro" id="IPR023404">
    <property type="entry name" value="rSAM_horseshoe"/>
</dbReference>
<name>A0A1M4XFN9_MARH1</name>
<dbReference type="PROSITE" id="PS51918">
    <property type="entry name" value="RADICAL_SAM"/>
    <property type="match status" value="1"/>
</dbReference>
<dbReference type="Gene3D" id="3.80.30.20">
    <property type="entry name" value="tm_1862 like domain"/>
    <property type="match status" value="1"/>
</dbReference>
<dbReference type="PANTHER" id="PTHR42731">
    <property type="entry name" value="SLL1084 PROTEIN"/>
    <property type="match status" value="1"/>
</dbReference>
<dbReference type="InterPro" id="IPR045784">
    <property type="entry name" value="Radical_SAM_N2"/>
</dbReference>
<dbReference type="GO" id="GO:0003824">
    <property type="term" value="F:catalytic activity"/>
    <property type="evidence" value="ECO:0007669"/>
    <property type="project" value="InterPro"/>
</dbReference>
<dbReference type="Pfam" id="PF19864">
    <property type="entry name" value="Radical_SAM_N2"/>
    <property type="match status" value="1"/>
</dbReference>
<dbReference type="PANTHER" id="PTHR42731:SF1">
    <property type="entry name" value="RADICAL SAM DOMAIN PROTEIN"/>
    <property type="match status" value="1"/>
</dbReference>
<dbReference type="AlphaFoldDB" id="A0A1M4XFN9"/>
<dbReference type="EMBL" id="FQUI01000022">
    <property type="protein sequence ID" value="SHE92231.1"/>
    <property type="molecule type" value="Genomic_DNA"/>
</dbReference>
<dbReference type="Pfam" id="PF04055">
    <property type="entry name" value="Radical_SAM"/>
    <property type="match status" value="1"/>
</dbReference>
<dbReference type="Proteomes" id="UP000184334">
    <property type="component" value="Unassembled WGS sequence"/>
</dbReference>
<dbReference type="SUPFAM" id="SSF102114">
    <property type="entry name" value="Radical SAM enzymes"/>
    <property type="match status" value="1"/>
</dbReference>
<protein>
    <submittedName>
        <fullName evidence="2">Radical SAM family uncharacterized protein</fullName>
    </submittedName>
</protein>
<dbReference type="SMART" id="SM00729">
    <property type="entry name" value="Elp3"/>
    <property type="match status" value="1"/>
</dbReference>
<dbReference type="STRING" id="1122195.SAMN02745164_01417"/>
<evidence type="ECO:0000313" key="2">
    <source>
        <dbReference type="EMBL" id="SHE92231.1"/>
    </source>
</evidence>
<dbReference type="InterPro" id="IPR007197">
    <property type="entry name" value="rSAM"/>
</dbReference>
<organism evidence="2 3">
    <name type="scientific">Marinitoga hydrogenitolerans (strain DSM 16785 / JCM 12826 / AT1271)</name>
    <dbReference type="NCBI Taxonomy" id="1122195"/>
    <lineage>
        <taxon>Bacteria</taxon>
        <taxon>Thermotogati</taxon>
        <taxon>Thermotogota</taxon>
        <taxon>Thermotogae</taxon>
        <taxon>Petrotogales</taxon>
        <taxon>Petrotogaceae</taxon>
        <taxon>Marinitoga</taxon>
    </lineage>
</organism>
<evidence type="ECO:0000259" key="1">
    <source>
        <dbReference type="PROSITE" id="PS51918"/>
    </source>
</evidence>
<proteinExistence type="predicted"/>
<accession>A0A1M4XFN9</accession>
<evidence type="ECO:0000313" key="3">
    <source>
        <dbReference type="Proteomes" id="UP000184334"/>
    </source>
</evidence>
<dbReference type="GO" id="GO:0051536">
    <property type="term" value="F:iron-sulfur cluster binding"/>
    <property type="evidence" value="ECO:0007669"/>
    <property type="project" value="InterPro"/>
</dbReference>
<gene>
    <name evidence="2" type="ORF">SAMN02745164_01417</name>
</gene>
<dbReference type="OrthoDB" id="9806827at2"/>
<feature type="domain" description="Radical SAM core" evidence="1">
    <location>
        <begin position="246"/>
        <end position="474"/>
    </location>
</feature>
<sequence length="600" mass="69749">MNIGKWLFASGVLHRVRKPARYIGGEYNLRIKKVENKIRIGLMFPDLYEVGMSHTGFQILIHSFYQKENVFAERIFLPWKDMIEEMKNANIPLYTLETYTPIKEMDLIGITLQYELSYTNIIHALKLGNIPIYSKDRSENDPIIIAGGPSASNPEPIADFIDAFYNGDGEAVIDDLIEILSSDITREEKIKRIYETEGFYVPKYYKLKETESGFVVPDYEKRIKIRKIRDLNNTSFPTEQIVPKIRTIHNRAIVEIMRGCNRGCRFCHAGFYYRPVRERTAEKIINLSLETLEKTGYNELSLLSLSTLDYSDLEMVLNKLEPHLKEKRISISLPSSRVDKFGIEIGSKISGARKTGLTFAPEAGSQRLRDVINKNISEEEILNVVEYAKKSGWRRIKLYFMIGLPTETEEDVKAIVELTKKIKKEIKIKDITVNVSIFIPKPHTPFEKERFYQPKEIKEKIKILNEIRKFAKLKIHDPYISLIEALLSRGDRKISELIYKVALEENAIFDEWDEEFDFRKWARKINELGIDTKKYLEKIETDELPWKIIDILLKDDFINNEMKKATEGKTTDDCRWDICTLCGVCIKTGLNNILAKRVEK</sequence>
<dbReference type="InterPro" id="IPR006638">
    <property type="entry name" value="Elp3/MiaA/NifB-like_rSAM"/>
</dbReference>
<dbReference type="RefSeq" id="WP_072864903.1">
    <property type="nucleotide sequence ID" value="NZ_FQUI01000022.1"/>
</dbReference>
<dbReference type="SFLD" id="SFLDS00029">
    <property type="entry name" value="Radical_SAM"/>
    <property type="match status" value="1"/>
</dbReference>
<dbReference type="InterPro" id="IPR058240">
    <property type="entry name" value="rSAM_sf"/>
</dbReference>
<dbReference type="InterPro" id="IPR023862">
    <property type="entry name" value="CHP03960_rSAM"/>
</dbReference>
<reference evidence="2" key="1">
    <citation type="submission" date="2016-11" db="EMBL/GenBank/DDBJ databases">
        <authorList>
            <person name="Varghese N."/>
            <person name="Submissions S."/>
        </authorList>
    </citation>
    <scope>NUCLEOTIDE SEQUENCE [LARGE SCALE GENOMIC DNA]</scope>
    <source>
        <strain evidence="2">DSM 16785</strain>
    </source>
</reference>